<organism evidence="1">
    <name type="scientific">termite gut metagenome</name>
    <dbReference type="NCBI Taxonomy" id="433724"/>
    <lineage>
        <taxon>unclassified sequences</taxon>
        <taxon>metagenomes</taxon>
        <taxon>organismal metagenomes</taxon>
    </lineage>
</organism>
<comment type="caution">
    <text evidence="1">The sequence shown here is derived from an EMBL/GenBank/DDBJ whole genome shotgun (WGS) entry which is preliminary data.</text>
</comment>
<evidence type="ECO:0000313" key="1">
    <source>
        <dbReference type="EMBL" id="KAA6306634.1"/>
    </source>
</evidence>
<dbReference type="AlphaFoldDB" id="A0A5J4PDD1"/>
<dbReference type="EMBL" id="SNRY01009761">
    <property type="protein sequence ID" value="KAA6306634.1"/>
    <property type="molecule type" value="Genomic_DNA"/>
</dbReference>
<reference evidence="1" key="1">
    <citation type="submission" date="2019-03" db="EMBL/GenBank/DDBJ databases">
        <title>Single cell metagenomics reveals metabolic interactions within the superorganism composed of flagellate Streblomastix strix and complex community of Bacteroidetes bacteria on its surface.</title>
        <authorList>
            <person name="Treitli S.C."/>
            <person name="Kolisko M."/>
            <person name="Husnik F."/>
            <person name="Keeling P."/>
            <person name="Hampl V."/>
        </authorList>
    </citation>
    <scope>NUCLEOTIDE SEQUENCE</scope>
    <source>
        <strain evidence="1">STM</strain>
    </source>
</reference>
<sequence length="41" mass="4720">MNLDIREAEGKLLQPFIPEVLLVENQLSGGKLQFYLLFVSR</sequence>
<proteinExistence type="predicted"/>
<protein>
    <submittedName>
        <fullName evidence="1">Uncharacterized protein</fullName>
    </submittedName>
</protein>
<gene>
    <name evidence="1" type="ORF">EZS27_041703</name>
</gene>
<name>A0A5J4PDD1_9ZZZZ</name>
<accession>A0A5J4PDD1</accession>